<dbReference type="AlphaFoldDB" id="A0A6A6BHM2"/>
<proteinExistence type="predicted"/>
<organism evidence="2 3">
    <name type="scientific">Aplosporella prunicola CBS 121167</name>
    <dbReference type="NCBI Taxonomy" id="1176127"/>
    <lineage>
        <taxon>Eukaryota</taxon>
        <taxon>Fungi</taxon>
        <taxon>Dikarya</taxon>
        <taxon>Ascomycota</taxon>
        <taxon>Pezizomycotina</taxon>
        <taxon>Dothideomycetes</taxon>
        <taxon>Dothideomycetes incertae sedis</taxon>
        <taxon>Botryosphaeriales</taxon>
        <taxon>Aplosporellaceae</taxon>
        <taxon>Aplosporella</taxon>
    </lineage>
</organism>
<name>A0A6A6BHM2_9PEZI</name>
<evidence type="ECO:0000256" key="1">
    <source>
        <dbReference type="SAM" id="SignalP"/>
    </source>
</evidence>
<gene>
    <name evidence="2" type="ORF">K452DRAFT_160656</name>
</gene>
<keyword evidence="1" id="KW-0732">Signal</keyword>
<dbReference type="RefSeq" id="XP_033399361.1">
    <property type="nucleotide sequence ID" value="XM_033535658.1"/>
</dbReference>
<evidence type="ECO:0008006" key="4">
    <source>
        <dbReference type="Google" id="ProtNLM"/>
    </source>
</evidence>
<evidence type="ECO:0000313" key="3">
    <source>
        <dbReference type="Proteomes" id="UP000799438"/>
    </source>
</evidence>
<sequence>MAPGAWGPFRHLVALHLSIIVKMGGFVFCAETKGRINDFVARMAVRMVVEVLHVRLHSVSMGGKRSSVCYAFGFTHVLSLLCCVYPSRFHSHSSLASKKPSAPSSSTFVHVFSCPRSLCLC</sequence>
<reference evidence="2" key="1">
    <citation type="journal article" date="2020" name="Stud. Mycol.">
        <title>101 Dothideomycetes genomes: a test case for predicting lifestyles and emergence of pathogens.</title>
        <authorList>
            <person name="Haridas S."/>
            <person name="Albert R."/>
            <person name="Binder M."/>
            <person name="Bloem J."/>
            <person name="Labutti K."/>
            <person name="Salamov A."/>
            <person name="Andreopoulos B."/>
            <person name="Baker S."/>
            <person name="Barry K."/>
            <person name="Bills G."/>
            <person name="Bluhm B."/>
            <person name="Cannon C."/>
            <person name="Castanera R."/>
            <person name="Culley D."/>
            <person name="Daum C."/>
            <person name="Ezra D."/>
            <person name="Gonzalez J."/>
            <person name="Henrissat B."/>
            <person name="Kuo A."/>
            <person name="Liang C."/>
            <person name="Lipzen A."/>
            <person name="Lutzoni F."/>
            <person name="Magnuson J."/>
            <person name="Mondo S."/>
            <person name="Nolan M."/>
            <person name="Ohm R."/>
            <person name="Pangilinan J."/>
            <person name="Park H.-J."/>
            <person name="Ramirez L."/>
            <person name="Alfaro M."/>
            <person name="Sun H."/>
            <person name="Tritt A."/>
            <person name="Yoshinaga Y."/>
            <person name="Zwiers L.-H."/>
            <person name="Turgeon B."/>
            <person name="Goodwin S."/>
            <person name="Spatafora J."/>
            <person name="Crous P."/>
            <person name="Grigoriev I."/>
        </authorList>
    </citation>
    <scope>NUCLEOTIDE SEQUENCE</scope>
    <source>
        <strain evidence="2">CBS 121167</strain>
    </source>
</reference>
<accession>A0A6A6BHM2</accession>
<feature type="chain" id="PRO_5025490578" description="Secreted protein" evidence="1">
    <location>
        <begin position="30"/>
        <end position="121"/>
    </location>
</feature>
<evidence type="ECO:0000313" key="2">
    <source>
        <dbReference type="EMBL" id="KAF2143649.1"/>
    </source>
</evidence>
<protein>
    <recommendedName>
        <fullName evidence="4">Secreted protein</fullName>
    </recommendedName>
</protein>
<dbReference type="Proteomes" id="UP000799438">
    <property type="component" value="Unassembled WGS sequence"/>
</dbReference>
<dbReference type="EMBL" id="ML995481">
    <property type="protein sequence ID" value="KAF2143649.1"/>
    <property type="molecule type" value="Genomic_DNA"/>
</dbReference>
<dbReference type="GeneID" id="54293154"/>
<feature type="signal peptide" evidence="1">
    <location>
        <begin position="1"/>
        <end position="29"/>
    </location>
</feature>
<keyword evidence="3" id="KW-1185">Reference proteome</keyword>